<organism evidence="1">
    <name type="scientific">marine sediment metagenome</name>
    <dbReference type="NCBI Taxonomy" id="412755"/>
    <lineage>
        <taxon>unclassified sequences</taxon>
        <taxon>metagenomes</taxon>
        <taxon>ecological metagenomes</taxon>
    </lineage>
</organism>
<gene>
    <name evidence="1" type="ORF">S01H4_48690</name>
</gene>
<feature type="non-terminal residue" evidence="1">
    <location>
        <position position="1"/>
    </location>
</feature>
<dbReference type="EMBL" id="BART01027465">
    <property type="protein sequence ID" value="GAG93384.1"/>
    <property type="molecule type" value="Genomic_DNA"/>
</dbReference>
<evidence type="ECO:0000313" key="1">
    <source>
        <dbReference type="EMBL" id="GAG93384.1"/>
    </source>
</evidence>
<reference evidence="1" key="1">
    <citation type="journal article" date="2014" name="Front. Microbiol.">
        <title>High frequency of phylogenetically diverse reductive dehalogenase-homologous genes in deep subseafloor sedimentary metagenomes.</title>
        <authorList>
            <person name="Kawai M."/>
            <person name="Futagami T."/>
            <person name="Toyoda A."/>
            <person name="Takaki Y."/>
            <person name="Nishi S."/>
            <person name="Hori S."/>
            <person name="Arai W."/>
            <person name="Tsubouchi T."/>
            <person name="Morono Y."/>
            <person name="Uchiyama I."/>
            <person name="Ito T."/>
            <person name="Fujiyama A."/>
            <person name="Inagaki F."/>
            <person name="Takami H."/>
        </authorList>
    </citation>
    <scope>NUCLEOTIDE SEQUENCE</scope>
    <source>
        <strain evidence="1">Expedition CK06-06</strain>
    </source>
</reference>
<proteinExistence type="predicted"/>
<evidence type="ECO:0008006" key="2">
    <source>
        <dbReference type="Google" id="ProtNLM"/>
    </source>
</evidence>
<dbReference type="InterPro" id="IPR016024">
    <property type="entry name" value="ARM-type_fold"/>
</dbReference>
<dbReference type="AlphaFoldDB" id="X1BBS1"/>
<sequence>NENIISLLGKALNDDYSFVKLSALEVLKNFNIFPNSILRNFFQVLNSKDSEILDFCGRVLEQVSLEPQSIFESLDTSENYKILKPRAIRLLLLIKFKSLFNLEPFREKIFNAGWDDSFKEKYLTEIDTFQRILINNM</sequence>
<comment type="caution">
    <text evidence="1">The sequence shown here is derived from an EMBL/GenBank/DDBJ whole genome shotgun (WGS) entry which is preliminary data.</text>
</comment>
<dbReference type="SUPFAM" id="SSF48371">
    <property type="entry name" value="ARM repeat"/>
    <property type="match status" value="1"/>
</dbReference>
<protein>
    <recommendedName>
        <fullName evidence="2">Condensin complex subunit 1 C-terminal domain-containing protein</fullName>
    </recommendedName>
</protein>
<name>X1BBS1_9ZZZZ</name>
<accession>X1BBS1</accession>